<evidence type="ECO:0000313" key="2">
    <source>
        <dbReference type="Proteomes" id="UP000053097"/>
    </source>
</evidence>
<protein>
    <submittedName>
        <fullName evidence="1">Uncharacterized protein</fullName>
    </submittedName>
</protein>
<dbReference type="AlphaFoldDB" id="A0A026W3P2"/>
<gene>
    <name evidence="1" type="ORF">X777_11028</name>
</gene>
<dbReference type="EMBL" id="KK107453">
    <property type="protein sequence ID" value="EZA50677.1"/>
    <property type="molecule type" value="Genomic_DNA"/>
</dbReference>
<evidence type="ECO:0000313" key="1">
    <source>
        <dbReference type="EMBL" id="EZA50677.1"/>
    </source>
</evidence>
<accession>A0A026W3P2</accession>
<proteinExistence type="predicted"/>
<reference evidence="1 2" key="1">
    <citation type="journal article" date="2014" name="Curr. Biol.">
        <title>The genome of the clonal raider ant Cerapachys biroi.</title>
        <authorList>
            <person name="Oxley P.R."/>
            <person name="Ji L."/>
            <person name="Fetter-Pruneda I."/>
            <person name="McKenzie S.K."/>
            <person name="Li C."/>
            <person name="Hu H."/>
            <person name="Zhang G."/>
            <person name="Kronauer D.J."/>
        </authorList>
    </citation>
    <scope>NUCLEOTIDE SEQUENCE [LARGE SCALE GENOMIC DNA]</scope>
</reference>
<name>A0A026W3P2_OOCBI</name>
<organism evidence="1 2">
    <name type="scientific">Ooceraea biroi</name>
    <name type="common">Clonal raider ant</name>
    <name type="synonym">Cerapachys biroi</name>
    <dbReference type="NCBI Taxonomy" id="2015173"/>
    <lineage>
        <taxon>Eukaryota</taxon>
        <taxon>Metazoa</taxon>
        <taxon>Ecdysozoa</taxon>
        <taxon>Arthropoda</taxon>
        <taxon>Hexapoda</taxon>
        <taxon>Insecta</taxon>
        <taxon>Pterygota</taxon>
        <taxon>Neoptera</taxon>
        <taxon>Endopterygota</taxon>
        <taxon>Hymenoptera</taxon>
        <taxon>Apocrita</taxon>
        <taxon>Aculeata</taxon>
        <taxon>Formicoidea</taxon>
        <taxon>Formicidae</taxon>
        <taxon>Dorylinae</taxon>
        <taxon>Ooceraea</taxon>
    </lineage>
</organism>
<keyword evidence="2" id="KW-1185">Reference proteome</keyword>
<sequence length="84" mass="9985">MSRSMRAPGIDERAYVHRVYLPRLRSKYANQRHREADVANVQTHAGIFLFCRREKRKRNCKVSFLILEPPRSHRTAPRLALRPM</sequence>
<dbReference type="Proteomes" id="UP000053097">
    <property type="component" value="Unassembled WGS sequence"/>
</dbReference>